<feature type="transmembrane region" description="Helical" evidence="1">
    <location>
        <begin position="496"/>
        <end position="520"/>
    </location>
</feature>
<protein>
    <submittedName>
        <fullName evidence="3">GTPase</fullName>
    </submittedName>
</protein>
<dbReference type="InterPro" id="IPR027417">
    <property type="entry name" value="P-loop_NTPase"/>
</dbReference>
<dbReference type="EMBL" id="JBHTKH010000021">
    <property type="protein sequence ID" value="MFD1056578.1"/>
    <property type="molecule type" value="Genomic_DNA"/>
</dbReference>
<evidence type="ECO:0000313" key="3">
    <source>
        <dbReference type="EMBL" id="MFD1056578.1"/>
    </source>
</evidence>
<evidence type="ECO:0000259" key="2">
    <source>
        <dbReference type="Pfam" id="PF01926"/>
    </source>
</evidence>
<organism evidence="3 4">
    <name type="scientific">Terrabacter terrigena</name>
    <dbReference type="NCBI Taxonomy" id="574718"/>
    <lineage>
        <taxon>Bacteria</taxon>
        <taxon>Bacillati</taxon>
        <taxon>Actinomycetota</taxon>
        <taxon>Actinomycetes</taxon>
        <taxon>Micrococcales</taxon>
        <taxon>Intrasporangiaceae</taxon>
        <taxon>Terrabacter</taxon>
    </lineage>
</organism>
<dbReference type="Proteomes" id="UP001597046">
    <property type="component" value="Unassembled WGS sequence"/>
</dbReference>
<reference evidence="4" key="1">
    <citation type="journal article" date="2019" name="Int. J. Syst. Evol. Microbiol.">
        <title>The Global Catalogue of Microorganisms (GCM) 10K type strain sequencing project: providing services to taxonomists for standard genome sequencing and annotation.</title>
        <authorList>
            <consortium name="The Broad Institute Genomics Platform"/>
            <consortium name="The Broad Institute Genome Sequencing Center for Infectious Disease"/>
            <person name="Wu L."/>
            <person name="Ma J."/>
        </authorList>
    </citation>
    <scope>NUCLEOTIDE SEQUENCE [LARGE SCALE GENOMIC DNA]</scope>
    <source>
        <strain evidence="4">CCUG 57508</strain>
    </source>
</reference>
<accession>A0ABW3N390</accession>
<keyword evidence="4" id="KW-1185">Reference proteome</keyword>
<keyword evidence="1" id="KW-1133">Transmembrane helix</keyword>
<dbReference type="Pfam" id="PF01926">
    <property type="entry name" value="MMR_HSR1"/>
    <property type="match status" value="1"/>
</dbReference>
<dbReference type="Gene3D" id="3.40.50.300">
    <property type="entry name" value="P-loop containing nucleotide triphosphate hydrolases"/>
    <property type="match status" value="1"/>
</dbReference>
<dbReference type="PANTHER" id="PTHR42698">
    <property type="entry name" value="GTPASE ERA"/>
    <property type="match status" value="1"/>
</dbReference>
<proteinExistence type="predicted"/>
<evidence type="ECO:0000256" key="1">
    <source>
        <dbReference type="SAM" id="Phobius"/>
    </source>
</evidence>
<keyword evidence="1" id="KW-0812">Transmembrane</keyword>
<keyword evidence="1" id="KW-0472">Membrane</keyword>
<evidence type="ECO:0000313" key="4">
    <source>
        <dbReference type="Proteomes" id="UP001597046"/>
    </source>
</evidence>
<dbReference type="SUPFAM" id="SSF52540">
    <property type="entry name" value="P-loop containing nucleoside triphosphate hydrolases"/>
    <property type="match status" value="1"/>
</dbReference>
<feature type="transmembrane region" description="Helical" evidence="1">
    <location>
        <begin position="451"/>
        <end position="476"/>
    </location>
</feature>
<sequence length="571" mass="60554">MSPVRMGRAAVKSVSAAELGARTTELSMALVSGADQLDPTQVQLARRVVDKAVERSGIGGEHTVVALAGATGSGKSSLFNALVGADVATIGARRPTTSRPTAGIWGDADASELLDWLGVDERHVVETGAPSGSAGAGPSRAPAAVEVVGSLDGLVLLDLPDFDSRELSHRREAERVLELVDVFVWVTDPQKYADARLHDEFVSMLSQHDAVTLAVLNQSDRLTSEGVTTLSKDLARLLVADGVTDAKVLATSTVTGNGIPELKQRLANAVAGHAASRQRLKADVVGAAVRLRPGVADGEADVGAIPRDELDTSLARAAGVPIVLDAVARDYRREAFAHTGWLFARWTKGFAADPLRRLRLDRTGGRPPIPVAIDGADVRAVLGRSSIPAPTVSTVSAVDVATRAFVRDASQSLPVRWAQTVEDAVDRGEGNLTDALDRAVIGTSLRARRPVWWFSVNIIQWLLGLVALVGLVWYAVLWGFALLQLPRPETPAVGILPLPLVLLVVGVLLGLGLGVLARFWARVGARHRRAVVGKRLSESVAAVADEHILVPIDEVLMRHRETREHLDAAAG</sequence>
<dbReference type="PANTHER" id="PTHR42698:SF1">
    <property type="entry name" value="GTPASE ERA, MITOCHONDRIAL"/>
    <property type="match status" value="1"/>
</dbReference>
<name>A0ABW3N390_9MICO</name>
<dbReference type="RefSeq" id="WP_386054684.1">
    <property type="nucleotide sequence ID" value="NZ_JBHTKH010000021.1"/>
</dbReference>
<comment type="caution">
    <text evidence="3">The sequence shown here is derived from an EMBL/GenBank/DDBJ whole genome shotgun (WGS) entry which is preliminary data.</text>
</comment>
<feature type="domain" description="G" evidence="2">
    <location>
        <begin position="65"/>
        <end position="216"/>
    </location>
</feature>
<dbReference type="InterPro" id="IPR005662">
    <property type="entry name" value="GTPase_Era-like"/>
</dbReference>
<dbReference type="InterPro" id="IPR006073">
    <property type="entry name" value="GTP-bd"/>
</dbReference>
<gene>
    <name evidence="3" type="ORF">ACFQ2V_19920</name>
</gene>